<dbReference type="PROSITE" id="PS50943">
    <property type="entry name" value="HTH_CROC1"/>
    <property type="match status" value="1"/>
</dbReference>
<dbReference type="InterPro" id="IPR010982">
    <property type="entry name" value="Lambda_DNA-bd_dom_sf"/>
</dbReference>
<accession>A0ABR7TTE4</accession>
<dbReference type="SUPFAM" id="SSF47413">
    <property type="entry name" value="lambda repressor-like DNA-binding domains"/>
    <property type="match status" value="1"/>
</dbReference>
<dbReference type="RefSeq" id="WP_188090426.1">
    <property type="nucleotide sequence ID" value="NZ_JACVFC010000003.1"/>
</dbReference>
<dbReference type="CDD" id="cd00093">
    <property type="entry name" value="HTH_XRE"/>
    <property type="match status" value="1"/>
</dbReference>
<dbReference type="Pfam" id="PF01381">
    <property type="entry name" value="HTH_3"/>
    <property type="match status" value="1"/>
</dbReference>
<gene>
    <name evidence="2" type="ORF">ICL07_23190</name>
</gene>
<name>A0ABR7TTE4_9BACT</name>
<dbReference type="SMART" id="SM00530">
    <property type="entry name" value="HTH_XRE"/>
    <property type="match status" value="1"/>
</dbReference>
<protein>
    <submittedName>
        <fullName evidence="2">Helix-turn-helix transcriptional regulator</fullName>
    </submittedName>
</protein>
<feature type="domain" description="HTH cro/C1-type" evidence="1">
    <location>
        <begin position="9"/>
        <end position="67"/>
    </location>
</feature>
<comment type="caution">
    <text evidence="2">The sequence shown here is derived from an EMBL/GenBank/DDBJ whole genome shotgun (WGS) entry which is preliminary data.</text>
</comment>
<dbReference type="InterPro" id="IPR001387">
    <property type="entry name" value="Cro/C1-type_HTH"/>
</dbReference>
<evidence type="ECO:0000313" key="2">
    <source>
        <dbReference type="EMBL" id="MBC9933315.1"/>
    </source>
</evidence>
<dbReference type="EMBL" id="JACVFC010000003">
    <property type="protein sequence ID" value="MBC9933315.1"/>
    <property type="molecule type" value="Genomic_DNA"/>
</dbReference>
<dbReference type="Proteomes" id="UP000659124">
    <property type="component" value="Unassembled WGS sequence"/>
</dbReference>
<sequence>MGKVLLNRIRAVLAEAGLNQKDLFNRINERKKISYNSVTAWCRNDAQPDLATLWLIAEVLNVSVRSLIVDNKRKD</sequence>
<dbReference type="Gene3D" id="1.10.260.40">
    <property type="entry name" value="lambda repressor-like DNA-binding domains"/>
    <property type="match status" value="1"/>
</dbReference>
<keyword evidence="3" id="KW-1185">Reference proteome</keyword>
<organism evidence="2 3">
    <name type="scientific">Chitinophaga qingshengii</name>
    <dbReference type="NCBI Taxonomy" id="1569794"/>
    <lineage>
        <taxon>Bacteria</taxon>
        <taxon>Pseudomonadati</taxon>
        <taxon>Bacteroidota</taxon>
        <taxon>Chitinophagia</taxon>
        <taxon>Chitinophagales</taxon>
        <taxon>Chitinophagaceae</taxon>
        <taxon>Chitinophaga</taxon>
    </lineage>
</organism>
<proteinExistence type="predicted"/>
<reference evidence="2 3" key="1">
    <citation type="submission" date="2020-09" db="EMBL/GenBank/DDBJ databases">
        <title>Genome sequences of type strains of Chitinophaga qingshengii and Chitinophaga varians.</title>
        <authorList>
            <person name="Kittiwongwattana C."/>
        </authorList>
    </citation>
    <scope>NUCLEOTIDE SEQUENCE [LARGE SCALE GENOMIC DNA]</scope>
    <source>
        <strain evidence="2 3">JCM 30026</strain>
    </source>
</reference>
<evidence type="ECO:0000259" key="1">
    <source>
        <dbReference type="PROSITE" id="PS50943"/>
    </source>
</evidence>
<evidence type="ECO:0000313" key="3">
    <source>
        <dbReference type="Proteomes" id="UP000659124"/>
    </source>
</evidence>